<keyword evidence="10" id="KW-1185">Reference proteome</keyword>
<dbReference type="InterPro" id="IPR007036">
    <property type="entry name" value="Aste_AspA_hybrid_dom"/>
</dbReference>
<keyword evidence="4 5" id="KW-0862">Zinc</keyword>
<dbReference type="Pfam" id="PF04952">
    <property type="entry name" value="AstE_AspA_hybrid"/>
    <property type="match status" value="1"/>
</dbReference>
<dbReference type="InterPro" id="IPR055438">
    <property type="entry name" value="AstE_AspA_cat"/>
</dbReference>
<dbReference type="GO" id="GO:0019544">
    <property type="term" value="P:L-arginine catabolic process to L-glutamate"/>
    <property type="evidence" value="ECO:0007669"/>
    <property type="project" value="UniProtKB-UniRule"/>
</dbReference>
<dbReference type="EMBL" id="CYHG01000008">
    <property type="protein sequence ID" value="CUB04806.1"/>
    <property type="molecule type" value="Genomic_DNA"/>
</dbReference>
<dbReference type="GO" id="GO:0009017">
    <property type="term" value="F:succinylglutamate desuccinylase activity"/>
    <property type="evidence" value="ECO:0007669"/>
    <property type="project" value="UniProtKB-UniRule"/>
</dbReference>
<dbReference type="UniPathway" id="UPA00185">
    <property type="reaction ID" value="UER00283"/>
</dbReference>
<sequence length="335" mass="37201">MSIPNHDFLRYTLAYPDKVNATQFPLPDGIAYLEGVGILRLEPHHPVQHSVVLSAGIHGNETAPIELLNGLVRQLLTGELALSVRVLIILGHPQAMIAAERFCDVNLNRLFCGAWQRYDGLEVGRAQELEQAVAKFFGQHEQGEKLHYDLHTAIRGSQYEKFAVHPFSDGKAYQHSQFAFYDAIGLEAVLLSHQPTTTFSYHSYAKHGAQAATIELGQVKPFGENDLTKLDSLNEALKALLSDAALTQGQARNVHLFEVIDVLTKDAEDYRLNIASDEKNFTGYTQGFELATSSASRYLVKQEGDALVFPNTKLPIGQRSGLVVRARSWQTFKTI</sequence>
<dbReference type="CDD" id="cd03855">
    <property type="entry name" value="M14_ASTE"/>
    <property type="match status" value="1"/>
</dbReference>
<accession>A0A0K6INY9</accession>
<dbReference type="Gene3D" id="3.40.630.10">
    <property type="entry name" value="Zn peptidases"/>
    <property type="match status" value="1"/>
</dbReference>
<dbReference type="PANTHER" id="PTHR15162">
    <property type="entry name" value="ASPARTOACYLASE"/>
    <property type="match status" value="1"/>
</dbReference>
<evidence type="ECO:0000259" key="8">
    <source>
        <dbReference type="Pfam" id="PF24827"/>
    </source>
</evidence>
<protein>
    <recommendedName>
        <fullName evidence="5 6">Succinylglutamate desuccinylase</fullName>
        <ecNumber evidence="5 6">3.5.1.96</ecNumber>
    </recommendedName>
</protein>
<evidence type="ECO:0000313" key="9">
    <source>
        <dbReference type="EMBL" id="CUB04806.1"/>
    </source>
</evidence>
<dbReference type="HAMAP" id="MF_00767">
    <property type="entry name" value="Arg_catab_AstE"/>
    <property type="match status" value="1"/>
</dbReference>
<dbReference type="OrthoDB" id="5290473at2"/>
<dbReference type="Proteomes" id="UP000182769">
    <property type="component" value="Unassembled WGS sequence"/>
</dbReference>
<dbReference type="InterPro" id="IPR016681">
    <property type="entry name" value="SuccinylGlu_desuccinylase"/>
</dbReference>
<dbReference type="RefSeq" id="WP_055463658.1">
    <property type="nucleotide sequence ID" value="NZ_CYHG01000008.1"/>
</dbReference>
<feature type="binding site" evidence="5">
    <location>
        <position position="151"/>
    </location>
    <ligand>
        <name>Zn(2+)</name>
        <dbReference type="ChEBI" id="CHEBI:29105"/>
    </ligand>
</feature>
<feature type="active site" evidence="5">
    <location>
        <position position="215"/>
    </location>
</feature>
<gene>
    <name evidence="5" type="primary">astE</name>
    <name evidence="9" type="ORF">Ga0061065_10879</name>
</gene>
<feature type="binding site" evidence="5">
    <location>
        <position position="61"/>
    </location>
    <ligand>
        <name>Zn(2+)</name>
        <dbReference type="ChEBI" id="CHEBI:29105"/>
    </ligand>
</feature>
<evidence type="ECO:0000256" key="4">
    <source>
        <dbReference type="ARBA" id="ARBA00022833"/>
    </source>
</evidence>
<evidence type="ECO:0000256" key="5">
    <source>
        <dbReference type="HAMAP-Rule" id="MF_00767"/>
    </source>
</evidence>
<keyword evidence="1 5" id="KW-0056">Arginine metabolism</keyword>
<dbReference type="Pfam" id="PF24827">
    <property type="entry name" value="AstE_AspA_cat"/>
    <property type="match status" value="1"/>
</dbReference>
<comment type="cofactor">
    <cofactor evidence="5">
        <name>Zn(2+)</name>
        <dbReference type="ChEBI" id="CHEBI:29105"/>
    </cofactor>
    <text evidence="5">Binds 1 zinc ion per subunit.</text>
</comment>
<feature type="domain" description="Succinylglutamate desuccinylase/Aspartoacylase catalytic" evidence="8">
    <location>
        <begin position="49"/>
        <end position="239"/>
    </location>
</feature>
<dbReference type="AlphaFoldDB" id="A0A0K6INY9"/>
<dbReference type="NCBIfam" id="NF003706">
    <property type="entry name" value="PRK05324.1"/>
    <property type="match status" value="1"/>
</dbReference>
<name>A0A0K6INY9_9GAMM</name>
<dbReference type="PANTHER" id="PTHR15162:SF7">
    <property type="entry name" value="SUCCINYLGLUTAMATE DESUCCINYLASE"/>
    <property type="match status" value="1"/>
</dbReference>
<dbReference type="GO" id="GO:0019545">
    <property type="term" value="P:L-arginine catabolic process to succinate"/>
    <property type="evidence" value="ECO:0007669"/>
    <property type="project" value="UniProtKB-UniRule"/>
</dbReference>
<organism evidence="9 10">
    <name type="scientific">Marinomonas fungiae</name>
    <dbReference type="NCBI Taxonomy" id="1137284"/>
    <lineage>
        <taxon>Bacteria</taxon>
        <taxon>Pseudomonadati</taxon>
        <taxon>Pseudomonadota</taxon>
        <taxon>Gammaproteobacteria</taxon>
        <taxon>Oceanospirillales</taxon>
        <taxon>Oceanospirillaceae</taxon>
        <taxon>Marinomonas</taxon>
    </lineage>
</organism>
<evidence type="ECO:0000256" key="6">
    <source>
        <dbReference type="NCBIfam" id="TIGR03242"/>
    </source>
</evidence>
<comment type="pathway">
    <text evidence="5">Amino-acid degradation; L-arginine degradation via AST pathway; L-glutamate and succinate from L-arginine: step 5/5.</text>
</comment>
<keyword evidence="3 5" id="KW-0378">Hydrolase</keyword>
<feature type="binding site" evidence="5">
    <location>
        <position position="58"/>
    </location>
    <ligand>
        <name>Zn(2+)</name>
        <dbReference type="ChEBI" id="CHEBI:29105"/>
    </ligand>
</feature>
<dbReference type="NCBIfam" id="TIGR03242">
    <property type="entry name" value="arg_catab_astE"/>
    <property type="match status" value="1"/>
</dbReference>
<dbReference type="InterPro" id="IPR050178">
    <property type="entry name" value="AspA/AstE_fam"/>
</dbReference>
<reference evidence="10" key="1">
    <citation type="submission" date="2015-08" db="EMBL/GenBank/DDBJ databases">
        <authorList>
            <person name="Varghese N."/>
        </authorList>
    </citation>
    <scope>NUCLEOTIDE SEQUENCE [LARGE SCALE GENOMIC DNA]</scope>
    <source>
        <strain evidence="10">JCM 18476</strain>
    </source>
</reference>
<evidence type="ECO:0000259" key="7">
    <source>
        <dbReference type="Pfam" id="PF04952"/>
    </source>
</evidence>
<evidence type="ECO:0000313" key="10">
    <source>
        <dbReference type="Proteomes" id="UP000182769"/>
    </source>
</evidence>
<feature type="domain" description="AstE/AspA barrel-sandwich hybrid" evidence="7">
    <location>
        <begin position="253"/>
        <end position="325"/>
    </location>
</feature>
<comment type="catalytic activity">
    <reaction evidence="5">
        <text>N-succinyl-L-glutamate + H2O = L-glutamate + succinate</text>
        <dbReference type="Rhea" id="RHEA:15169"/>
        <dbReference type="ChEBI" id="CHEBI:15377"/>
        <dbReference type="ChEBI" id="CHEBI:29985"/>
        <dbReference type="ChEBI" id="CHEBI:30031"/>
        <dbReference type="ChEBI" id="CHEBI:58763"/>
        <dbReference type="EC" id="3.5.1.96"/>
    </reaction>
</comment>
<keyword evidence="2 5" id="KW-0479">Metal-binding</keyword>
<dbReference type="GO" id="GO:0016788">
    <property type="term" value="F:hydrolase activity, acting on ester bonds"/>
    <property type="evidence" value="ECO:0007669"/>
    <property type="project" value="UniProtKB-UniRule"/>
</dbReference>
<dbReference type="SUPFAM" id="SSF53187">
    <property type="entry name" value="Zn-dependent exopeptidases"/>
    <property type="match status" value="1"/>
</dbReference>
<evidence type="ECO:0000256" key="2">
    <source>
        <dbReference type="ARBA" id="ARBA00022723"/>
    </source>
</evidence>
<comment type="similarity">
    <text evidence="5">Belongs to the AspA/AstE family. Succinylglutamate desuccinylase subfamily.</text>
</comment>
<proteinExistence type="inferred from homology"/>
<dbReference type="STRING" id="1137284.GCA_001418205_02601"/>
<evidence type="ECO:0000256" key="3">
    <source>
        <dbReference type="ARBA" id="ARBA00022801"/>
    </source>
</evidence>
<dbReference type="GO" id="GO:0008270">
    <property type="term" value="F:zinc ion binding"/>
    <property type="evidence" value="ECO:0007669"/>
    <property type="project" value="UniProtKB-UniRule"/>
</dbReference>
<dbReference type="EC" id="3.5.1.96" evidence="5 6"/>
<evidence type="ECO:0000256" key="1">
    <source>
        <dbReference type="ARBA" id="ARBA00022503"/>
    </source>
</evidence>
<comment type="function">
    <text evidence="5">Transforms N(2)-succinylglutamate into succinate and glutamate.</text>
</comment>